<gene>
    <name evidence="1" type="ORF">Q75_00745</name>
</gene>
<evidence type="ECO:0008006" key="3">
    <source>
        <dbReference type="Google" id="ProtNLM"/>
    </source>
</evidence>
<keyword evidence="2" id="KW-1185">Reference proteome</keyword>
<sequence>MVDKQILLEELMVELRPSIRKALQQTPPEHRKDLEQELYLKMLKKVKEENVEDLPSFFDMMKR</sequence>
<comment type="caution">
    <text evidence="1">The sequence shown here is derived from an EMBL/GenBank/DDBJ whole genome shotgun (WGS) entry which is preliminary data.</text>
</comment>
<dbReference type="RefSeq" id="WP_010174740.1">
    <property type="nucleotide sequence ID" value="NZ_LDYG01000001.1"/>
</dbReference>
<organism evidence="1 2">
    <name type="scientific">Bacillus coahuilensis p1.1.43</name>
    <dbReference type="NCBI Taxonomy" id="1150625"/>
    <lineage>
        <taxon>Bacteria</taxon>
        <taxon>Bacillati</taxon>
        <taxon>Bacillota</taxon>
        <taxon>Bacilli</taxon>
        <taxon>Bacillales</taxon>
        <taxon>Bacillaceae</taxon>
        <taxon>Bacillus</taxon>
    </lineage>
</organism>
<accession>A0A147KCQ6</accession>
<name>A0A147KCQ6_9BACI</name>
<dbReference type="AlphaFoldDB" id="A0A147KCQ6"/>
<evidence type="ECO:0000313" key="2">
    <source>
        <dbReference type="Proteomes" id="UP000074108"/>
    </source>
</evidence>
<reference evidence="1 2" key="1">
    <citation type="journal article" date="2016" name="Front. Microbiol.">
        <title>Microevolution Analysis of Bacillus coahuilensis Unveils Differences in Phosphorus Acquisition Strategies and Their Regulation.</title>
        <authorList>
            <person name="Gomez-Lunar Z."/>
            <person name="Hernandez-Gonzalez I."/>
            <person name="Rodriguez-Torres M.D."/>
            <person name="Souza V."/>
            <person name="Olmedo-Alvarez G."/>
        </authorList>
    </citation>
    <scope>NUCLEOTIDE SEQUENCE [LARGE SCALE GENOMIC DNA]</scope>
    <source>
        <strain evidence="2">p1.1.43</strain>
    </source>
</reference>
<dbReference type="Proteomes" id="UP000074108">
    <property type="component" value="Unassembled WGS sequence"/>
</dbReference>
<protein>
    <recommendedName>
        <fullName evidence="3">Helix-turn-helix conjugative transposon-like domain-containing protein</fullName>
    </recommendedName>
</protein>
<dbReference type="PATRIC" id="fig|1150625.3.peg.155"/>
<dbReference type="OrthoDB" id="2658921at2"/>
<evidence type="ECO:0000313" key="1">
    <source>
        <dbReference type="EMBL" id="KUP09478.1"/>
    </source>
</evidence>
<dbReference type="EMBL" id="LDYG01000001">
    <property type="protein sequence ID" value="KUP09478.1"/>
    <property type="molecule type" value="Genomic_DNA"/>
</dbReference>
<proteinExistence type="predicted"/>